<evidence type="ECO:0000313" key="1">
    <source>
        <dbReference type="EMBL" id="KAJ7041727.1"/>
    </source>
</evidence>
<accession>A0AAD6TD20</accession>
<dbReference type="EMBL" id="JARJCM010000015">
    <property type="protein sequence ID" value="KAJ7041727.1"/>
    <property type="molecule type" value="Genomic_DNA"/>
</dbReference>
<gene>
    <name evidence="1" type="ORF">C8F04DRAFT_905846</name>
</gene>
<feature type="non-terminal residue" evidence="1">
    <location>
        <position position="1"/>
    </location>
</feature>
<dbReference type="Proteomes" id="UP001218188">
    <property type="component" value="Unassembled WGS sequence"/>
</dbReference>
<protein>
    <submittedName>
        <fullName evidence="1">Uncharacterized protein</fullName>
    </submittedName>
</protein>
<evidence type="ECO:0000313" key="2">
    <source>
        <dbReference type="Proteomes" id="UP001218188"/>
    </source>
</evidence>
<sequence length="131" mass="15146">FPLPWLERPSMNRFMSMALRSLLRPPETAQEHAEQLGFDIATLIAIAQTRYINGRPPVLKMGNLHLAWAYAQSPSDHQRFINMLRVTPEVFRFVLNLVLNLIDQNEVFYNDSNNGQTPVEQQLAVTFYRMG</sequence>
<proteinExistence type="predicted"/>
<feature type="non-terminal residue" evidence="1">
    <location>
        <position position="131"/>
    </location>
</feature>
<name>A0AAD6TD20_9AGAR</name>
<organism evidence="1 2">
    <name type="scientific">Mycena alexandri</name>
    <dbReference type="NCBI Taxonomy" id="1745969"/>
    <lineage>
        <taxon>Eukaryota</taxon>
        <taxon>Fungi</taxon>
        <taxon>Dikarya</taxon>
        <taxon>Basidiomycota</taxon>
        <taxon>Agaricomycotina</taxon>
        <taxon>Agaricomycetes</taxon>
        <taxon>Agaricomycetidae</taxon>
        <taxon>Agaricales</taxon>
        <taxon>Marasmiineae</taxon>
        <taxon>Mycenaceae</taxon>
        <taxon>Mycena</taxon>
    </lineage>
</organism>
<keyword evidence="2" id="KW-1185">Reference proteome</keyword>
<reference evidence="1" key="1">
    <citation type="submission" date="2023-03" db="EMBL/GenBank/DDBJ databases">
        <title>Massive genome expansion in bonnet fungi (Mycena s.s.) driven by repeated elements and novel gene families across ecological guilds.</title>
        <authorList>
            <consortium name="Lawrence Berkeley National Laboratory"/>
            <person name="Harder C.B."/>
            <person name="Miyauchi S."/>
            <person name="Viragh M."/>
            <person name="Kuo A."/>
            <person name="Thoen E."/>
            <person name="Andreopoulos B."/>
            <person name="Lu D."/>
            <person name="Skrede I."/>
            <person name="Drula E."/>
            <person name="Henrissat B."/>
            <person name="Morin E."/>
            <person name="Kohler A."/>
            <person name="Barry K."/>
            <person name="LaButti K."/>
            <person name="Morin E."/>
            <person name="Salamov A."/>
            <person name="Lipzen A."/>
            <person name="Mereny Z."/>
            <person name="Hegedus B."/>
            <person name="Baldrian P."/>
            <person name="Stursova M."/>
            <person name="Weitz H."/>
            <person name="Taylor A."/>
            <person name="Grigoriev I.V."/>
            <person name="Nagy L.G."/>
            <person name="Martin F."/>
            <person name="Kauserud H."/>
        </authorList>
    </citation>
    <scope>NUCLEOTIDE SEQUENCE</scope>
    <source>
        <strain evidence="1">CBHHK200</strain>
    </source>
</reference>
<comment type="caution">
    <text evidence="1">The sequence shown here is derived from an EMBL/GenBank/DDBJ whole genome shotgun (WGS) entry which is preliminary data.</text>
</comment>
<dbReference type="AlphaFoldDB" id="A0AAD6TD20"/>